<comment type="caution">
    <text evidence="1">The sequence shown here is derived from an EMBL/GenBank/DDBJ whole genome shotgun (WGS) entry which is preliminary data.</text>
</comment>
<organism evidence="1 2">
    <name type="scientific">Brachionus plicatilis</name>
    <name type="common">Marine rotifer</name>
    <name type="synonym">Brachionus muelleri</name>
    <dbReference type="NCBI Taxonomy" id="10195"/>
    <lineage>
        <taxon>Eukaryota</taxon>
        <taxon>Metazoa</taxon>
        <taxon>Spiralia</taxon>
        <taxon>Gnathifera</taxon>
        <taxon>Rotifera</taxon>
        <taxon>Eurotatoria</taxon>
        <taxon>Monogononta</taxon>
        <taxon>Pseudotrocha</taxon>
        <taxon>Ploima</taxon>
        <taxon>Brachionidae</taxon>
        <taxon>Brachionus</taxon>
    </lineage>
</organism>
<evidence type="ECO:0000313" key="1">
    <source>
        <dbReference type="EMBL" id="RMZ99136.1"/>
    </source>
</evidence>
<keyword evidence="2" id="KW-1185">Reference proteome</keyword>
<protein>
    <submittedName>
        <fullName evidence="1">Uncharacterized protein</fullName>
    </submittedName>
</protein>
<accession>A0A3M7PJ47</accession>
<evidence type="ECO:0000313" key="2">
    <source>
        <dbReference type="Proteomes" id="UP000276133"/>
    </source>
</evidence>
<name>A0A3M7PJ47_BRAPC</name>
<proteinExistence type="predicted"/>
<dbReference type="AlphaFoldDB" id="A0A3M7PJ47"/>
<gene>
    <name evidence="1" type="ORF">BpHYR1_000542</name>
</gene>
<sequence>MTYFEEKKIYKKLIKRFWKSVIGNKNGADYSHSKEKVKEKLENFKQSFELIKYLIASPLSSRFTHYVLKNGQVVCREDDHSDPEFPLKQKHCNK</sequence>
<reference evidence="1 2" key="1">
    <citation type="journal article" date="2018" name="Sci. Rep.">
        <title>Genomic signatures of local adaptation to the degree of environmental predictability in rotifers.</title>
        <authorList>
            <person name="Franch-Gras L."/>
            <person name="Hahn C."/>
            <person name="Garcia-Roger E.M."/>
            <person name="Carmona M.J."/>
            <person name="Serra M."/>
            <person name="Gomez A."/>
        </authorList>
    </citation>
    <scope>NUCLEOTIDE SEQUENCE [LARGE SCALE GENOMIC DNA]</scope>
    <source>
        <strain evidence="1">HYR1</strain>
    </source>
</reference>
<dbReference type="EMBL" id="REGN01010399">
    <property type="protein sequence ID" value="RMZ99136.1"/>
    <property type="molecule type" value="Genomic_DNA"/>
</dbReference>
<dbReference type="Proteomes" id="UP000276133">
    <property type="component" value="Unassembled WGS sequence"/>
</dbReference>